<dbReference type="STRING" id="45351.A7RYE4"/>
<protein>
    <recommendedName>
        <fullName evidence="9">Hydroxylysine kinase</fullName>
        <ecNumber evidence="8">2.7.1.81</ecNumber>
    </recommendedName>
</protein>
<dbReference type="FunFam" id="3.30.200.20:FF:000549">
    <property type="entry name" value="hydroxylysine kinase"/>
    <property type="match status" value="1"/>
</dbReference>
<evidence type="ECO:0000256" key="7">
    <source>
        <dbReference type="ARBA" id="ARBA00037368"/>
    </source>
</evidence>
<proteinExistence type="inferred from homology"/>
<comment type="catalytic activity">
    <reaction evidence="6">
        <text>(5R)-5-hydroxy-L-lysine + GTP = (5R)-5-phosphooxy-L-lysine + GDP + H(+)</text>
        <dbReference type="Rhea" id="RHEA:19049"/>
        <dbReference type="ChEBI" id="CHEBI:15378"/>
        <dbReference type="ChEBI" id="CHEBI:37565"/>
        <dbReference type="ChEBI" id="CHEBI:57882"/>
        <dbReference type="ChEBI" id="CHEBI:58189"/>
        <dbReference type="ChEBI" id="CHEBI:58357"/>
        <dbReference type="EC" id="2.7.1.81"/>
    </reaction>
</comment>
<dbReference type="PANTHER" id="PTHR21064">
    <property type="entry name" value="AMINOGLYCOSIDE PHOSPHOTRANSFERASE DOMAIN-CONTAINING PROTEIN-RELATED"/>
    <property type="match status" value="1"/>
</dbReference>
<organism evidence="11 12">
    <name type="scientific">Nematostella vectensis</name>
    <name type="common">Starlet sea anemone</name>
    <dbReference type="NCBI Taxonomy" id="45351"/>
    <lineage>
        <taxon>Eukaryota</taxon>
        <taxon>Metazoa</taxon>
        <taxon>Cnidaria</taxon>
        <taxon>Anthozoa</taxon>
        <taxon>Hexacorallia</taxon>
        <taxon>Actiniaria</taxon>
        <taxon>Edwardsiidae</taxon>
        <taxon>Nematostella</taxon>
    </lineage>
</organism>
<dbReference type="OMA" id="FYDTFDC"/>
<dbReference type="GO" id="GO:0005737">
    <property type="term" value="C:cytoplasm"/>
    <property type="evidence" value="ECO:0007669"/>
    <property type="project" value="UniProtKB-SubCell"/>
</dbReference>
<name>A7RYE4_NEMVE</name>
<evidence type="ECO:0000256" key="2">
    <source>
        <dbReference type="ARBA" id="ARBA00006219"/>
    </source>
</evidence>
<dbReference type="PANTHER" id="PTHR21064:SF1">
    <property type="entry name" value="HYDROXYLYSINE KINASE"/>
    <property type="match status" value="1"/>
</dbReference>
<dbReference type="InterPro" id="IPR011009">
    <property type="entry name" value="Kinase-like_dom_sf"/>
</dbReference>
<keyword evidence="4" id="KW-0808">Transferase</keyword>
<comment type="similarity">
    <text evidence="2">Belongs to the aminoglycoside phosphotransferase family.</text>
</comment>
<accession>A7RYE4</accession>
<dbReference type="OrthoDB" id="9973935at2759"/>
<feature type="coiled-coil region" evidence="10">
    <location>
        <begin position="64"/>
        <end position="91"/>
    </location>
</feature>
<evidence type="ECO:0000256" key="8">
    <source>
        <dbReference type="ARBA" id="ARBA00038873"/>
    </source>
</evidence>
<dbReference type="GO" id="GO:0019202">
    <property type="term" value="F:amino acid kinase activity"/>
    <property type="evidence" value="ECO:0000318"/>
    <property type="project" value="GO_Central"/>
</dbReference>
<dbReference type="EC" id="2.7.1.81" evidence="8"/>
<dbReference type="FunFam" id="3.90.1200.10:FF:000007">
    <property type="entry name" value="hydroxylysine kinase isoform X1"/>
    <property type="match status" value="1"/>
</dbReference>
<dbReference type="InterPro" id="IPR050249">
    <property type="entry name" value="Pseudomonas-type_ThrB"/>
</dbReference>
<dbReference type="Gene3D" id="3.90.1200.10">
    <property type="match status" value="1"/>
</dbReference>
<keyword evidence="5" id="KW-0418">Kinase</keyword>
<evidence type="ECO:0000256" key="3">
    <source>
        <dbReference type="ARBA" id="ARBA00022490"/>
    </source>
</evidence>
<evidence type="ECO:0000256" key="6">
    <source>
        <dbReference type="ARBA" id="ARBA00036820"/>
    </source>
</evidence>
<evidence type="ECO:0000256" key="5">
    <source>
        <dbReference type="ARBA" id="ARBA00022777"/>
    </source>
</evidence>
<keyword evidence="3" id="KW-0963">Cytoplasm</keyword>
<evidence type="ECO:0000313" key="12">
    <source>
        <dbReference type="Proteomes" id="UP000001593"/>
    </source>
</evidence>
<comment type="subcellular location">
    <subcellularLocation>
        <location evidence="1">Cytoplasm</location>
    </subcellularLocation>
</comment>
<comment type="function">
    <text evidence="7">Catalyzes the GTP-dependent phosphorylation of 5-hydroxy-L-lysine.</text>
</comment>
<dbReference type="Gene3D" id="3.30.200.20">
    <property type="entry name" value="Phosphorylase Kinase, domain 1"/>
    <property type="match status" value="1"/>
</dbReference>
<evidence type="ECO:0000313" key="11">
    <source>
        <dbReference type="EMBL" id="EDO43507.1"/>
    </source>
</evidence>
<dbReference type="SUPFAM" id="SSF56112">
    <property type="entry name" value="Protein kinase-like (PK-like)"/>
    <property type="match status" value="1"/>
</dbReference>
<dbReference type="KEGG" id="nve:5515439"/>
<dbReference type="InParanoid" id="A7RYE4"/>
<dbReference type="AlphaFoldDB" id="A7RYE4"/>
<evidence type="ECO:0000256" key="9">
    <source>
        <dbReference type="ARBA" id="ARBA00040505"/>
    </source>
</evidence>
<sequence length="362" mass="41409">MSKRQPRRPNASLETAKTLAKDLYNFTDVLEMREFKSFFDRNFYIRGQVRTENNGNPNKPQEFVLKIHNSLDSENEEVRDAENQLMRMLRDRGFPCPEIIPTRNGQLMEKIHLPASDGQNADGCVVRLLSFVYGQELDSLDKSDVTPELMYTLGKFIGDASKAMKDFSSSALRRRQHTWDIKNFLHIQEQLASIKDDSICSLVTEVHSSFLHFVAPRLSSFRQGTINGDINGENILVTKRGTPGNPTYEITGFLDFSDIEESLLVLEVMAPMIFFMSLGYETSGYILAGYQSSLPLPGDEFDCLYYLAAARLCQLVVYSACNLENDNAQYMQVTVDKYLGILRKFWSCSKEDIEKIWRDCQQ</sequence>
<gene>
    <name evidence="11" type="ORF">NEMVEDRAFT_v1g203974</name>
</gene>
<keyword evidence="12" id="KW-1185">Reference proteome</keyword>
<dbReference type="EMBL" id="DS469553">
    <property type="protein sequence ID" value="EDO43507.1"/>
    <property type="molecule type" value="Genomic_DNA"/>
</dbReference>
<dbReference type="HOGENOM" id="CLU_042971_1_1_1"/>
<evidence type="ECO:0000256" key="10">
    <source>
        <dbReference type="SAM" id="Coils"/>
    </source>
</evidence>
<dbReference type="Proteomes" id="UP000001593">
    <property type="component" value="Unassembled WGS sequence"/>
</dbReference>
<evidence type="ECO:0000256" key="4">
    <source>
        <dbReference type="ARBA" id="ARBA00022679"/>
    </source>
</evidence>
<reference evidence="11 12" key="1">
    <citation type="journal article" date="2007" name="Science">
        <title>Sea anemone genome reveals ancestral eumetazoan gene repertoire and genomic organization.</title>
        <authorList>
            <person name="Putnam N.H."/>
            <person name="Srivastava M."/>
            <person name="Hellsten U."/>
            <person name="Dirks B."/>
            <person name="Chapman J."/>
            <person name="Salamov A."/>
            <person name="Terry A."/>
            <person name="Shapiro H."/>
            <person name="Lindquist E."/>
            <person name="Kapitonov V.V."/>
            <person name="Jurka J."/>
            <person name="Genikhovich G."/>
            <person name="Grigoriev I.V."/>
            <person name="Lucas S.M."/>
            <person name="Steele R.E."/>
            <person name="Finnerty J.R."/>
            <person name="Technau U."/>
            <person name="Martindale M.Q."/>
            <person name="Rokhsar D.S."/>
        </authorList>
    </citation>
    <scope>NUCLEOTIDE SEQUENCE [LARGE SCALE GENOMIC DNA]</scope>
    <source>
        <strain evidence="12">CH2 X CH6</strain>
    </source>
</reference>
<evidence type="ECO:0000256" key="1">
    <source>
        <dbReference type="ARBA" id="ARBA00004496"/>
    </source>
</evidence>
<dbReference type="GO" id="GO:0047992">
    <property type="term" value="F:hydroxylysine kinase activity"/>
    <property type="evidence" value="ECO:0007669"/>
    <property type="project" value="UniProtKB-EC"/>
</dbReference>
<dbReference type="eggNOG" id="ENOG502QT7T">
    <property type="taxonomic scope" value="Eukaryota"/>
</dbReference>
<dbReference type="PhylomeDB" id="A7RYE4"/>
<keyword evidence="10" id="KW-0175">Coiled coil</keyword>